<dbReference type="Gene3D" id="2.40.10.10">
    <property type="entry name" value="Trypsin-like serine proteases"/>
    <property type="match status" value="2"/>
</dbReference>
<dbReference type="SUPFAM" id="SSF50494">
    <property type="entry name" value="Trypsin-like serine proteases"/>
    <property type="match status" value="1"/>
</dbReference>
<dbReference type="STRING" id="1123404.SAMN02745784_03128"/>
<evidence type="ECO:0000313" key="2">
    <source>
        <dbReference type="EMBL" id="SHF19472.1"/>
    </source>
</evidence>
<evidence type="ECO:0000256" key="1">
    <source>
        <dbReference type="SAM" id="SignalP"/>
    </source>
</evidence>
<keyword evidence="3" id="KW-1185">Reference proteome</keyword>
<evidence type="ECO:0000313" key="3">
    <source>
        <dbReference type="Proteomes" id="UP000184114"/>
    </source>
</evidence>
<organism evidence="2 3">
    <name type="scientific">Tissierella praeacuta DSM 18095</name>
    <dbReference type="NCBI Taxonomy" id="1123404"/>
    <lineage>
        <taxon>Bacteria</taxon>
        <taxon>Bacillati</taxon>
        <taxon>Bacillota</taxon>
        <taxon>Tissierellia</taxon>
        <taxon>Tissierellales</taxon>
        <taxon>Tissierellaceae</taxon>
        <taxon>Tissierella</taxon>
    </lineage>
</organism>
<dbReference type="AlphaFoldDB" id="A0A1M4ZNU2"/>
<dbReference type="RefSeq" id="WP_072977984.1">
    <property type="nucleotide sequence ID" value="NZ_FQTY01000027.1"/>
</dbReference>
<reference evidence="3" key="1">
    <citation type="submission" date="2016-11" db="EMBL/GenBank/DDBJ databases">
        <authorList>
            <person name="Varghese N."/>
            <person name="Submissions S."/>
        </authorList>
    </citation>
    <scope>NUCLEOTIDE SEQUENCE [LARGE SCALE GENOMIC DNA]</scope>
    <source>
        <strain evidence="3">DSM 18095</strain>
    </source>
</reference>
<feature type="signal peptide" evidence="1">
    <location>
        <begin position="1"/>
        <end position="28"/>
    </location>
</feature>
<dbReference type="InterPro" id="IPR043504">
    <property type="entry name" value="Peptidase_S1_PA_chymotrypsin"/>
</dbReference>
<accession>A0A1M4ZNU2</accession>
<keyword evidence="1" id="KW-0732">Signal</keyword>
<protein>
    <submittedName>
        <fullName evidence="2">Streptogrisin B</fullName>
    </submittedName>
</protein>
<proteinExistence type="predicted"/>
<dbReference type="InterPro" id="IPR009003">
    <property type="entry name" value="Peptidase_S1_PA"/>
</dbReference>
<sequence length="391" mass="42755">MNNLKWKPLVALLLGFTLLMGLAITAYADNTPDEILSGLSVEEKESLQKYDETYLVKQSKALENYTKLQEKIVNTNARKNNFLSEEYGGAYTDDDGNLVVYLKSVSENLEKQIYEIDSDIIIKPCQYSYVELTNTMNRINEFKLNGEDDFANKFNYFKLSDSSNRIIVEFDELTDENIAEFKRKVTDDEMISFAQSKGEDIEDVSLKPGAKISKSGSSASIGYRVKRNNVVGIVTAAHFASSGDSISHSGTTFGTCKKSVYSGAVDAAFIEVTNSNYTPSNTIDGTSNVLSRTISEPGVGTVINKRGMKTGATSGKVISTNATWTINGVTFTNLTSADYTSDSGDSGGVVYSYISSTGARLTLGIHKGRHDGYAHFIKANEINSALGTTRY</sequence>
<gene>
    <name evidence="2" type="ORF">SAMN02745784_03128</name>
</gene>
<feature type="chain" id="PRO_5012160475" evidence="1">
    <location>
        <begin position="29"/>
        <end position="391"/>
    </location>
</feature>
<dbReference type="Proteomes" id="UP000184114">
    <property type="component" value="Unassembled WGS sequence"/>
</dbReference>
<name>A0A1M4ZNU2_9FIRM</name>
<dbReference type="GeneID" id="90995434"/>
<dbReference type="EMBL" id="FQTY01000027">
    <property type="protein sequence ID" value="SHF19472.1"/>
    <property type="molecule type" value="Genomic_DNA"/>
</dbReference>
<dbReference type="CDD" id="cd21112">
    <property type="entry name" value="alphaLP-like"/>
    <property type="match status" value="1"/>
</dbReference>